<comment type="catalytic activity">
    <reaction evidence="18">
        <text>Release of C-terminal Arg and Lys from a polypeptide.</text>
        <dbReference type="EC" id="3.4.17.20"/>
    </reaction>
</comment>
<dbReference type="InterPro" id="IPR033849">
    <property type="entry name" value="CPB2"/>
</dbReference>
<dbReference type="PRINTS" id="PR00765">
    <property type="entry name" value="CRBOXYPTASEA"/>
</dbReference>
<keyword evidence="5 27" id="KW-0121">Carboxypeptidase</keyword>
<keyword evidence="6" id="KW-0645">Protease</keyword>
<evidence type="ECO:0000256" key="18">
    <source>
        <dbReference type="ARBA" id="ARBA00050711"/>
    </source>
</evidence>
<dbReference type="GeneID" id="116500497"/>
<dbReference type="GO" id="GO:0008270">
    <property type="term" value="F:zinc ion binding"/>
    <property type="evidence" value="ECO:0007669"/>
    <property type="project" value="InterPro"/>
</dbReference>
<sequence>MWKAQTGCQNVTEKRMWSNISNLKSLDGSSDNQRVGFIVDAVKMKFYLLLFTLFSWIQEKHVFTHPRDEVLWACPQTDEQVEALQTLLNTTEVILLQPVVVEYIKKNMEVHFYVAASSINSTKANLKKLRIQHRILMGDVQGLIEKQTINDTMNPRSSSSYYQTYHSLKEIYYWIEDVAQVHSDLLEKIHIGSSYEKRPLYVLKLSKGQGNPKSAIWIDCGIHAREWISPAFCLWFIGHAINTRERDQTMTTLLEHFDFYVMPVINVDGYEYTWSHPSNRLWRKSRSQHGNNRCIGTDMNRNFDAQWCGKGASPNDCYEIYCGPYPESEPEVKAVARFIRDHKDIIKAYITMHSYSQLVLFPYSYTTKKSKDHDELESLAKKAAKAIKRTTNSIYRLGTGARTIYLAPGGSDDWAYDLGIKYSFTIELRDTGTYGFLLPPEEIQPTCLEALSAVKEIAQHVLQNL</sequence>
<dbReference type="InterPro" id="IPR036990">
    <property type="entry name" value="M14A-like_propep"/>
</dbReference>
<feature type="active site" description="Proton donor/acceptor" evidence="24">
    <location>
        <position position="427"/>
    </location>
</feature>
<dbReference type="PROSITE" id="PS00133">
    <property type="entry name" value="CARBOXYPEPT_ZN_2"/>
    <property type="match status" value="1"/>
</dbReference>
<evidence type="ECO:0000256" key="12">
    <source>
        <dbReference type="ARBA" id="ARBA00023049"/>
    </source>
</evidence>
<dbReference type="InterPro" id="IPR057247">
    <property type="entry name" value="CARBOXYPEPT_ZN_2"/>
</dbReference>
<evidence type="ECO:0000256" key="2">
    <source>
        <dbReference type="ARBA" id="ARBA00004613"/>
    </source>
</evidence>
<dbReference type="FunFam" id="3.30.70.340:FF:000003">
    <property type="entry name" value="Carboxypeptidase B2"/>
    <property type="match status" value="1"/>
</dbReference>
<protein>
    <recommendedName>
        <fullName evidence="21">Carboxypeptidase B2</fullName>
        <ecNumber evidence="20">3.4.17.20</ecNumber>
    </recommendedName>
    <alternativeName>
        <fullName evidence="23">Carboxypeptidase U</fullName>
    </alternativeName>
    <alternativeName>
        <fullName evidence="22">Thrombin-activable fibrinolysis inhibitor</fullName>
    </alternativeName>
</protein>
<evidence type="ECO:0000313" key="26">
    <source>
        <dbReference type="Proteomes" id="UP000504639"/>
    </source>
</evidence>
<keyword evidence="14" id="KW-0865">Zymogen</keyword>
<dbReference type="CTD" id="1361"/>
<keyword evidence="16" id="KW-0325">Glycoprotein</keyword>
<dbReference type="FunFam" id="3.40.630.10:FF:000084">
    <property type="entry name" value="Carboxypeptidase B2"/>
    <property type="match status" value="1"/>
</dbReference>
<dbReference type="GO" id="GO:0006508">
    <property type="term" value="P:proteolysis"/>
    <property type="evidence" value="ECO:0007669"/>
    <property type="project" value="UniProtKB-KW"/>
</dbReference>
<dbReference type="InterPro" id="IPR003146">
    <property type="entry name" value="M14A_act_pep"/>
</dbReference>
<evidence type="ECO:0000256" key="21">
    <source>
        <dbReference type="ARBA" id="ARBA00070087"/>
    </source>
</evidence>
<dbReference type="InterPro" id="IPR000834">
    <property type="entry name" value="Peptidase_M14"/>
</dbReference>
<comment type="cofactor">
    <cofactor evidence="1">
        <name>Zn(2+)</name>
        <dbReference type="ChEBI" id="CHEBI:29105"/>
    </cofactor>
</comment>
<evidence type="ECO:0000256" key="24">
    <source>
        <dbReference type="PROSITE-ProRule" id="PRU01379"/>
    </source>
</evidence>
<accession>A0A6J3EHJ3</accession>
<evidence type="ECO:0000256" key="11">
    <source>
        <dbReference type="ARBA" id="ARBA00022833"/>
    </source>
</evidence>
<evidence type="ECO:0000256" key="19">
    <source>
        <dbReference type="ARBA" id="ARBA00053927"/>
    </source>
</evidence>
<proteinExistence type="inferred from homology"/>
<evidence type="ECO:0000256" key="4">
    <source>
        <dbReference type="ARBA" id="ARBA00022525"/>
    </source>
</evidence>
<dbReference type="KEGG" id="aful:116500497"/>
<keyword evidence="4" id="KW-0964">Secreted</keyword>
<dbReference type="SUPFAM" id="SSF54897">
    <property type="entry name" value="Protease propeptides/inhibitors"/>
    <property type="match status" value="1"/>
</dbReference>
<feature type="domain" description="Peptidase M14" evidence="25">
    <location>
        <begin position="164"/>
        <end position="461"/>
    </location>
</feature>
<dbReference type="PROSITE" id="PS52035">
    <property type="entry name" value="PEPTIDASE_M14"/>
    <property type="match status" value="1"/>
</dbReference>
<keyword evidence="26" id="KW-1185">Reference proteome</keyword>
<evidence type="ECO:0000256" key="15">
    <source>
        <dbReference type="ARBA" id="ARBA00023157"/>
    </source>
</evidence>
<keyword evidence="8" id="KW-0479">Metal-binding</keyword>
<dbReference type="Gene3D" id="3.40.630.10">
    <property type="entry name" value="Zn peptidases"/>
    <property type="match status" value="1"/>
</dbReference>
<evidence type="ECO:0000256" key="10">
    <source>
        <dbReference type="ARBA" id="ARBA00022801"/>
    </source>
</evidence>
<keyword evidence="7" id="KW-0356">Hemostasis</keyword>
<dbReference type="SUPFAM" id="SSF53187">
    <property type="entry name" value="Zn-dependent exopeptidases"/>
    <property type="match status" value="1"/>
</dbReference>
<comment type="function">
    <text evidence="19">Cleaves C-terminal arginine or lysine residues from biologically active peptides such as kinins or anaphylatoxins in the circulation thereby regulating their activities. Down-regulates fibrinolysis by removing C-terminal lysine residues from fibrin that has already been partially degraded by plasmin.</text>
</comment>
<dbReference type="PANTHER" id="PTHR11705:SF17">
    <property type="entry name" value="CARBOXYPEPTIDASE B2"/>
    <property type="match status" value="1"/>
</dbReference>
<evidence type="ECO:0000256" key="3">
    <source>
        <dbReference type="ARBA" id="ARBA00005988"/>
    </source>
</evidence>
<evidence type="ECO:0000256" key="9">
    <source>
        <dbReference type="ARBA" id="ARBA00022729"/>
    </source>
</evidence>
<evidence type="ECO:0000256" key="13">
    <source>
        <dbReference type="ARBA" id="ARBA00023084"/>
    </source>
</evidence>
<dbReference type="GO" id="GO:0042730">
    <property type="term" value="P:fibrinolysis"/>
    <property type="evidence" value="ECO:0007669"/>
    <property type="project" value="UniProtKB-KW"/>
</dbReference>
<keyword evidence="9" id="KW-0732">Signal</keyword>
<dbReference type="AlphaFoldDB" id="A0A6J3EHJ3"/>
<dbReference type="Pfam" id="PF00246">
    <property type="entry name" value="Peptidase_M14"/>
    <property type="match status" value="1"/>
</dbReference>
<evidence type="ECO:0000256" key="20">
    <source>
        <dbReference type="ARBA" id="ARBA00066563"/>
    </source>
</evidence>
<evidence type="ECO:0000256" key="16">
    <source>
        <dbReference type="ARBA" id="ARBA00023180"/>
    </source>
</evidence>
<dbReference type="EC" id="3.4.17.20" evidence="20"/>
<dbReference type="Proteomes" id="UP000504639">
    <property type="component" value="Chromosome 1"/>
</dbReference>
<organism evidence="26 27">
    <name type="scientific">Aythya fuligula</name>
    <name type="common">Tufted duck</name>
    <name type="synonym">Anas fuligula</name>
    <dbReference type="NCBI Taxonomy" id="219594"/>
    <lineage>
        <taxon>Eukaryota</taxon>
        <taxon>Metazoa</taxon>
        <taxon>Chordata</taxon>
        <taxon>Craniata</taxon>
        <taxon>Vertebrata</taxon>
        <taxon>Euteleostomi</taxon>
        <taxon>Archelosauria</taxon>
        <taxon>Archosauria</taxon>
        <taxon>Dinosauria</taxon>
        <taxon>Saurischia</taxon>
        <taxon>Theropoda</taxon>
        <taxon>Coelurosauria</taxon>
        <taxon>Aves</taxon>
        <taxon>Neognathae</taxon>
        <taxon>Galloanserae</taxon>
        <taxon>Anseriformes</taxon>
        <taxon>Anatidae</taxon>
        <taxon>Aythyinae</taxon>
        <taxon>Aythya</taxon>
    </lineage>
</organism>
<dbReference type="GO" id="GO:0007596">
    <property type="term" value="P:blood coagulation"/>
    <property type="evidence" value="ECO:0007669"/>
    <property type="project" value="UniProtKB-KW"/>
</dbReference>
<comment type="subcellular location">
    <subcellularLocation>
        <location evidence="2">Secreted</location>
    </subcellularLocation>
</comment>
<keyword evidence="12" id="KW-0482">Metalloprotease</keyword>
<dbReference type="GO" id="GO:0005615">
    <property type="term" value="C:extracellular space"/>
    <property type="evidence" value="ECO:0007669"/>
    <property type="project" value="TreeGrafter"/>
</dbReference>
<evidence type="ECO:0000256" key="1">
    <source>
        <dbReference type="ARBA" id="ARBA00001947"/>
    </source>
</evidence>
<reference evidence="27" key="1">
    <citation type="submission" date="2025-08" db="UniProtKB">
        <authorList>
            <consortium name="RefSeq"/>
        </authorList>
    </citation>
    <scope>IDENTIFICATION</scope>
    <source>
        <tissue evidence="27">Lung</tissue>
    </source>
</reference>
<keyword evidence="11" id="KW-0862">Zinc</keyword>
<dbReference type="CDD" id="cd06246">
    <property type="entry name" value="M14_CPB2"/>
    <property type="match status" value="1"/>
</dbReference>
<evidence type="ECO:0000256" key="17">
    <source>
        <dbReference type="ARBA" id="ARBA00023281"/>
    </source>
</evidence>
<dbReference type="Pfam" id="PF02244">
    <property type="entry name" value="Propep_M14"/>
    <property type="match status" value="1"/>
</dbReference>
<evidence type="ECO:0000256" key="14">
    <source>
        <dbReference type="ARBA" id="ARBA00023145"/>
    </source>
</evidence>
<dbReference type="GO" id="GO:0004181">
    <property type="term" value="F:metallocarboxypeptidase activity"/>
    <property type="evidence" value="ECO:0007669"/>
    <property type="project" value="InterPro"/>
</dbReference>
<dbReference type="RefSeq" id="XP_032061480.1">
    <property type="nucleotide sequence ID" value="XM_032205589.1"/>
</dbReference>
<name>A0A6J3EHJ3_AYTFU</name>
<dbReference type="InParanoid" id="A0A6J3EHJ3"/>
<keyword evidence="15" id="KW-1015">Disulfide bond</keyword>
<evidence type="ECO:0000256" key="8">
    <source>
        <dbReference type="ARBA" id="ARBA00022723"/>
    </source>
</evidence>
<dbReference type="PANTHER" id="PTHR11705">
    <property type="entry name" value="PROTEASE FAMILY M14 CARBOXYPEPTIDASE A,B"/>
    <property type="match status" value="1"/>
</dbReference>
<evidence type="ECO:0000256" key="23">
    <source>
        <dbReference type="ARBA" id="ARBA00078332"/>
    </source>
</evidence>
<evidence type="ECO:0000256" key="5">
    <source>
        <dbReference type="ARBA" id="ARBA00022645"/>
    </source>
</evidence>
<gene>
    <name evidence="27" type="primary">CPB2</name>
</gene>
<evidence type="ECO:0000313" key="27">
    <source>
        <dbReference type="RefSeq" id="XP_032061480.1"/>
    </source>
</evidence>
<evidence type="ECO:0000256" key="22">
    <source>
        <dbReference type="ARBA" id="ARBA00075534"/>
    </source>
</evidence>
<keyword evidence="17" id="KW-0280">Fibrinolysis</keyword>
<evidence type="ECO:0000256" key="7">
    <source>
        <dbReference type="ARBA" id="ARBA00022696"/>
    </source>
</evidence>
<dbReference type="Gene3D" id="3.30.70.340">
    <property type="entry name" value="Metallocarboxypeptidase-like"/>
    <property type="match status" value="1"/>
</dbReference>
<keyword evidence="13" id="KW-0094">Blood coagulation</keyword>
<evidence type="ECO:0000256" key="6">
    <source>
        <dbReference type="ARBA" id="ARBA00022670"/>
    </source>
</evidence>
<comment type="similarity">
    <text evidence="3 24">Belongs to the peptidase M14 family.</text>
</comment>
<keyword evidence="10" id="KW-0378">Hydrolase</keyword>
<dbReference type="SMART" id="SM00631">
    <property type="entry name" value="Zn_pept"/>
    <property type="match status" value="1"/>
</dbReference>
<evidence type="ECO:0000259" key="25">
    <source>
        <dbReference type="PROSITE" id="PS52035"/>
    </source>
</evidence>